<dbReference type="SUPFAM" id="SSF88713">
    <property type="entry name" value="Glycoside hydrolase/deacetylase"/>
    <property type="match status" value="1"/>
</dbReference>
<name>A0ABP5YIK9_9ACTN</name>
<dbReference type="RefSeq" id="WP_344356963.1">
    <property type="nucleotide sequence ID" value="NZ_BAAASR010000004.1"/>
</dbReference>
<organism evidence="4 5">
    <name type="scientific">Streptomyces gobitricini</name>
    <dbReference type="NCBI Taxonomy" id="68211"/>
    <lineage>
        <taxon>Bacteria</taxon>
        <taxon>Bacillati</taxon>
        <taxon>Actinomycetota</taxon>
        <taxon>Actinomycetes</taxon>
        <taxon>Kitasatosporales</taxon>
        <taxon>Streptomycetaceae</taxon>
        <taxon>Streptomyces</taxon>
    </lineage>
</organism>
<proteinExistence type="predicted"/>
<dbReference type="CDD" id="cd10918">
    <property type="entry name" value="CE4_NodB_like_5s_6s"/>
    <property type="match status" value="1"/>
</dbReference>
<protein>
    <submittedName>
        <fullName evidence="4">Polysaccharide deacetylase family protein</fullName>
    </submittedName>
</protein>
<gene>
    <name evidence="4" type="ORF">GCM10010393_10670</name>
</gene>
<accession>A0ABP5YIK9</accession>
<dbReference type="Pfam" id="PF01522">
    <property type="entry name" value="Polysacc_deac_1"/>
    <property type="match status" value="1"/>
</dbReference>
<evidence type="ECO:0000259" key="3">
    <source>
        <dbReference type="PROSITE" id="PS51677"/>
    </source>
</evidence>
<comment type="subcellular location">
    <subcellularLocation>
        <location evidence="1">Secreted</location>
    </subcellularLocation>
</comment>
<dbReference type="InterPro" id="IPR011330">
    <property type="entry name" value="Glyco_hydro/deAcase_b/a-brl"/>
</dbReference>
<keyword evidence="5" id="KW-1185">Reference proteome</keyword>
<dbReference type="InterPro" id="IPR002509">
    <property type="entry name" value="NODB_dom"/>
</dbReference>
<reference evidence="5" key="1">
    <citation type="journal article" date="2019" name="Int. J. Syst. Evol. Microbiol.">
        <title>The Global Catalogue of Microorganisms (GCM) 10K type strain sequencing project: providing services to taxonomists for standard genome sequencing and annotation.</title>
        <authorList>
            <consortium name="The Broad Institute Genomics Platform"/>
            <consortium name="The Broad Institute Genome Sequencing Center for Infectious Disease"/>
            <person name="Wu L."/>
            <person name="Ma J."/>
        </authorList>
    </citation>
    <scope>NUCLEOTIDE SEQUENCE [LARGE SCALE GENOMIC DNA]</scope>
    <source>
        <strain evidence="5">JCM 5062</strain>
    </source>
</reference>
<keyword evidence="2" id="KW-0732">Signal</keyword>
<dbReference type="InterPro" id="IPR051398">
    <property type="entry name" value="Polysacch_Deacetylase"/>
</dbReference>
<dbReference type="PROSITE" id="PS51677">
    <property type="entry name" value="NODB"/>
    <property type="match status" value="1"/>
</dbReference>
<comment type="caution">
    <text evidence="4">The sequence shown here is derived from an EMBL/GenBank/DDBJ whole genome shotgun (WGS) entry which is preliminary data.</text>
</comment>
<evidence type="ECO:0000313" key="4">
    <source>
        <dbReference type="EMBL" id="GAA2481910.1"/>
    </source>
</evidence>
<dbReference type="PANTHER" id="PTHR34216">
    <property type="match status" value="1"/>
</dbReference>
<evidence type="ECO:0000256" key="2">
    <source>
        <dbReference type="ARBA" id="ARBA00022729"/>
    </source>
</evidence>
<sequence length="242" mass="26633">MIQPRIPLWVAMYHSIDDTTDDDPYHVTVSPSRLDRQLRWLRDHGLRGVALRQLLLYAARHGDTRGLVGLTFDDGYADFLDNAVPLLRRHECTATVFVLPGRLGGDNAWDALGPRKPLLTEDGVRRCAAAGMEVASHGLLHVSLPAAPEPVLREETAGSRALLRSITGTAPEGFCYPYGHVDERVVRAAREAGYAYAAAIDPGAMNGVFALPRVHIGQRDTAWRLHAKRRLHGVRRAPVSVS</sequence>
<evidence type="ECO:0000313" key="5">
    <source>
        <dbReference type="Proteomes" id="UP001499942"/>
    </source>
</evidence>
<evidence type="ECO:0000256" key="1">
    <source>
        <dbReference type="ARBA" id="ARBA00004613"/>
    </source>
</evidence>
<dbReference type="PANTHER" id="PTHR34216:SF3">
    <property type="entry name" value="POLY-BETA-1,6-N-ACETYL-D-GLUCOSAMINE N-DEACETYLASE"/>
    <property type="match status" value="1"/>
</dbReference>
<dbReference type="EMBL" id="BAAASR010000004">
    <property type="protein sequence ID" value="GAA2481910.1"/>
    <property type="molecule type" value="Genomic_DNA"/>
</dbReference>
<dbReference type="Gene3D" id="3.20.20.370">
    <property type="entry name" value="Glycoside hydrolase/deacetylase"/>
    <property type="match status" value="1"/>
</dbReference>
<feature type="domain" description="NodB homology" evidence="3">
    <location>
        <begin position="66"/>
        <end position="242"/>
    </location>
</feature>
<dbReference type="Proteomes" id="UP001499942">
    <property type="component" value="Unassembled WGS sequence"/>
</dbReference>